<dbReference type="GO" id="GO:0042292">
    <property type="term" value="F:URM1 activating enzyme activity"/>
    <property type="evidence" value="ECO:0007669"/>
    <property type="project" value="TreeGrafter"/>
</dbReference>
<dbReference type="Proteomes" id="UP000243217">
    <property type="component" value="Unassembled WGS sequence"/>
</dbReference>
<dbReference type="AlphaFoldDB" id="A0A1W0A330"/>
<feature type="domain" description="Rhodanese" evidence="4">
    <location>
        <begin position="295"/>
        <end position="384"/>
    </location>
</feature>
<dbReference type="SMART" id="SM00450">
    <property type="entry name" value="RHOD"/>
    <property type="match status" value="1"/>
</dbReference>
<reference evidence="5 6" key="1">
    <citation type="journal article" date="2014" name="Genome Biol. Evol.">
        <title>The secreted proteins of Achlya hypogyna and Thraustotheca clavata identify the ancestral oomycete secretome and reveal gene acquisitions by horizontal gene transfer.</title>
        <authorList>
            <person name="Misner I."/>
            <person name="Blouin N."/>
            <person name="Leonard G."/>
            <person name="Richards T.A."/>
            <person name="Lane C.E."/>
        </authorList>
    </citation>
    <scope>NUCLEOTIDE SEQUENCE [LARGE SCALE GENOMIC DNA]</scope>
    <source>
        <strain evidence="5 6">ATCC 34112</strain>
    </source>
</reference>
<evidence type="ECO:0000313" key="5">
    <source>
        <dbReference type="EMBL" id="OQS04648.1"/>
    </source>
</evidence>
<dbReference type="InterPro" id="IPR001763">
    <property type="entry name" value="Rhodanese-like_dom"/>
</dbReference>
<dbReference type="InterPro" id="IPR000594">
    <property type="entry name" value="ThiF_NAD_FAD-bd"/>
</dbReference>
<dbReference type="InterPro" id="IPR045886">
    <property type="entry name" value="ThiF/MoeB/HesA"/>
</dbReference>
<dbReference type="EMBL" id="JNBS01000580">
    <property type="protein sequence ID" value="OQS04648.1"/>
    <property type="molecule type" value="Genomic_DNA"/>
</dbReference>
<proteinExistence type="predicted"/>
<name>A0A1W0A330_9STRA</name>
<dbReference type="FunFam" id="3.40.50.720:FF:000033">
    <property type="entry name" value="Adenylyltransferase and sulfurtransferase MOCS3"/>
    <property type="match status" value="1"/>
</dbReference>
<dbReference type="Gene3D" id="3.40.50.720">
    <property type="entry name" value="NAD(P)-binding Rossmann-like Domain"/>
    <property type="match status" value="1"/>
</dbReference>
<dbReference type="GO" id="GO:0005524">
    <property type="term" value="F:ATP binding"/>
    <property type="evidence" value="ECO:0007669"/>
    <property type="project" value="UniProtKB-KW"/>
</dbReference>
<dbReference type="PROSITE" id="PS50206">
    <property type="entry name" value="RHODANESE_3"/>
    <property type="match status" value="1"/>
</dbReference>
<dbReference type="SUPFAM" id="SSF69572">
    <property type="entry name" value="Activating enzymes of the ubiquitin-like proteins"/>
    <property type="match status" value="1"/>
</dbReference>
<gene>
    <name evidence="5" type="ORF">THRCLA_03132</name>
</gene>
<comment type="caution">
    <text evidence="5">The sequence shown here is derived from an EMBL/GenBank/DDBJ whole genome shotgun (WGS) entry which is preliminary data.</text>
</comment>
<dbReference type="CDD" id="cd00757">
    <property type="entry name" value="ThiF_MoeB_HesA_family"/>
    <property type="match status" value="1"/>
</dbReference>
<dbReference type="GO" id="GO:0005737">
    <property type="term" value="C:cytoplasm"/>
    <property type="evidence" value="ECO:0007669"/>
    <property type="project" value="TreeGrafter"/>
</dbReference>
<evidence type="ECO:0000256" key="1">
    <source>
        <dbReference type="ARBA" id="ARBA00022679"/>
    </source>
</evidence>
<organism evidence="5 6">
    <name type="scientific">Thraustotheca clavata</name>
    <dbReference type="NCBI Taxonomy" id="74557"/>
    <lineage>
        <taxon>Eukaryota</taxon>
        <taxon>Sar</taxon>
        <taxon>Stramenopiles</taxon>
        <taxon>Oomycota</taxon>
        <taxon>Saprolegniomycetes</taxon>
        <taxon>Saprolegniales</taxon>
        <taxon>Achlyaceae</taxon>
        <taxon>Thraustotheca</taxon>
    </lineage>
</organism>
<protein>
    <recommendedName>
        <fullName evidence="4">Rhodanese domain-containing protein</fullName>
    </recommendedName>
</protein>
<dbReference type="InterPro" id="IPR036873">
    <property type="entry name" value="Rhodanese-like_dom_sf"/>
</dbReference>
<dbReference type="PANTHER" id="PTHR10953">
    <property type="entry name" value="UBIQUITIN-ACTIVATING ENZYME E1"/>
    <property type="match status" value="1"/>
</dbReference>
<evidence type="ECO:0000256" key="3">
    <source>
        <dbReference type="ARBA" id="ARBA00022840"/>
    </source>
</evidence>
<keyword evidence="3" id="KW-0067">ATP-binding</keyword>
<dbReference type="InterPro" id="IPR035985">
    <property type="entry name" value="Ubiquitin-activating_enz"/>
</dbReference>
<dbReference type="GO" id="GO:0016779">
    <property type="term" value="F:nucleotidyltransferase activity"/>
    <property type="evidence" value="ECO:0007669"/>
    <property type="project" value="TreeGrafter"/>
</dbReference>
<keyword evidence="6" id="KW-1185">Reference proteome</keyword>
<dbReference type="PANTHER" id="PTHR10953:SF102">
    <property type="entry name" value="ADENYLYLTRANSFERASE AND SULFURTRANSFERASE MOCS3"/>
    <property type="match status" value="1"/>
</dbReference>
<accession>A0A1W0A330</accession>
<dbReference type="Pfam" id="PF00581">
    <property type="entry name" value="Rhodanese"/>
    <property type="match status" value="1"/>
</dbReference>
<dbReference type="Gene3D" id="3.40.250.10">
    <property type="entry name" value="Rhodanese-like domain"/>
    <property type="match status" value="1"/>
</dbReference>
<sequence>MSFESVLDAASNERYGRQLLVKDFGVKRQQRLLNALVGAGGLGCPALLYLSGLGVGDIGIVDGDTVDASNLHRQVLHTNASVGKLKVESAKEELERRNPLVKITTHAIYLNANNALSIMEQYDVIVDASDNATTRYLINDVCVIAQKPLVSGSALGLEGQVAVYNYKGSPCYRCCYPNPTPTAITGNCSDNGVLGVVPGIIGSMQAMEVVKVITGMGDTLNGFQLMYDAFDSSVRKYKLPPKRSDCAVCGSHPSILTALDSIAATTAIQCAQPLNTLPSNHIMTVQTLAEKLKDAPDNYTLLDVRQVVQYNICHLKHSINIPLKLLSSQVQLLSSNKPIYVICRRGVDSVDATQLLLQKTTNTMVWHVEGGLAAWSKQIDSTFPMY</sequence>
<dbReference type="OrthoDB" id="10261062at2759"/>
<keyword evidence="2" id="KW-0547">Nucleotide-binding</keyword>
<dbReference type="GO" id="GO:0004792">
    <property type="term" value="F:thiosulfate-cyanide sulfurtransferase activity"/>
    <property type="evidence" value="ECO:0007669"/>
    <property type="project" value="TreeGrafter"/>
</dbReference>
<dbReference type="Pfam" id="PF00899">
    <property type="entry name" value="ThiF"/>
    <property type="match status" value="1"/>
</dbReference>
<keyword evidence="1" id="KW-0808">Transferase</keyword>
<evidence type="ECO:0000313" key="6">
    <source>
        <dbReference type="Proteomes" id="UP000243217"/>
    </source>
</evidence>
<dbReference type="STRING" id="74557.A0A1W0A330"/>
<evidence type="ECO:0000256" key="2">
    <source>
        <dbReference type="ARBA" id="ARBA00022741"/>
    </source>
</evidence>
<evidence type="ECO:0000259" key="4">
    <source>
        <dbReference type="PROSITE" id="PS50206"/>
    </source>
</evidence>